<dbReference type="PANTHER" id="PTHR42783">
    <property type="entry name" value="GLUTAMATE SYNTHASE [NADPH] SMALL CHAIN"/>
    <property type="match status" value="1"/>
</dbReference>
<dbReference type="STRING" id="1034345.GCA_000236865_01823"/>
<evidence type="ECO:0000259" key="1">
    <source>
        <dbReference type="SMART" id="SM00928"/>
    </source>
</evidence>
<dbReference type="GO" id="GO:0051539">
    <property type="term" value="F:4 iron, 4 sulfur cluster binding"/>
    <property type="evidence" value="ECO:0007669"/>
    <property type="project" value="InterPro"/>
</dbReference>
<organism evidence="2 3">
    <name type="scientific">Senegalimassilia anaerobia</name>
    <dbReference type="NCBI Taxonomy" id="1473216"/>
    <lineage>
        <taxon>Bacteria</taxon>
        <taxon>Bacillati</taxon>
        <taxon>Actinomycetota</taxon>
        <taxon>Coriobacteriia</taxon>
        <taxon>Coriobacteriales</taxon>
        <taxon>Coriobacteriaceae</taxon>
        <taxon>Senegalimassilia</taxon>
    </lineage>
</organism>
<feature type="domain" description="NADH-ubiquinone oxidoreductase 51kDa subunit iron-sulphur binding" evidence="1">
    <location>
        <begin position="37"/>
        <end position="82"/>
    </location>
</feature>
<dbReference type="Pfam" id="PF07992">
    <property type="entry name" value="Pyr_redox_2"/>
    <property type="match status" value="1"/>
</dbReference>
<reference evidence="2 3" key="1">
    <citation type="journal article" date="2018" name="Elife">
        <title>Discovery and characterization of a prevalent human gut bacterial enzyme sufficient for the inactivation of a family of plant toxins.</title>
        <authorList>
            <person name="Koppel N."/>
            <person name="Bisanz J.E."/>
            <person name="Pandelia M.E."/>
            <person name="Turnbaugh P.J."/>
            <person name="Balskus E.P."/>
        </authorList>
    </citation>
    <scope>NUCLEOTIDE SEQUENCE [LARGE SCALE GENOMIC DNA]</scope>
    <source>
        <strain evidence="3">anaerobia AP69FAA</strain>
    </source>
</reference>
<dbReference type="SUPFAM" id="SSF46548">
    <property type="entry name" value="alpha-helical ferredoxin"/>
    <property type="match status" value="2"/>
</dbReference>
<protein>
    <submittedName>
        <fullName evidence="2">Glutamate synthase</fullName>
    </submittedName>
</protein>
<dbReference type="Gene3D" id="3.50.50.60">
    <property type="entry name" value="FAD/NAD(P)-binding domain"/>
    <property type="match status" value="2"/>
</dbReference>
<evidence type="ECO:0000313" key="2">
    <source>
        <dbReference type="EMBL" id="RDB55013.1"/>
    </source>
</evidence>
<dbReference type="SUPFAM" id="SSF140490">
    <property type="entry name" value="Nqo1C-terminal domain-like"/>
    <property type="match status" value="1"/>
</dbReference>
<proteinExistence type="predicted"/>
<accession>A0A369L557</accession>
<dbReference type="Pfam" id="PF10589">
    <property type="entry name" value="NADH_4Fe-4S"/>
    <property type="match status" value="1"/>
</dbReference>
<keyword evidence="3" id="KW-1185">Reference proteome</keyword>
<evidence type="ECO:0000313" key="3">
    <source>
        <dbReference type="Proteomes" id="UP000253792"/>
    </source>
</evidence>
<dbReference type="NCBIfam" id="NF009410">
    <property type="entry name" value="PRK12771.1"/>
    <property type="match status" value="1"/>
</dbReference>
<name>A0A369L557_9ACTN</name>
<dbReference type="Gene3D" id="1.10.1060.10">
    <property type="entry name" value="Alpha-helical ferredoxin"/>
    <property type="match status" value="1"/>
</dbReference>
<dbReference type="EMBL" id="PPTP01000006">
    <property type="protein sequence ID" value="RDB55013.1"/>
    <property type="molecule type" value="Genomic_DNA"/>
</dbReference>
<dbReference type="PANTHER" id="PTHR42783:SF3">
    <property type="entry name" value="GLUTAMATE SYNTHASE [NADPH] SMALL CHAIN-RELATED"/>
    <property type="match status" value="1"/>
</dbReference>
<dbReference type="PRINTS" id="PR00419">
    <property type="entry name" value="ADXRDTASE"/>
</dbReference>
<dbReference type="GO" id="GO:0016491">
    <property type="term" value="F:oxidoreductase activity"/>
    <property type="evidence" value="ECO:0007669"/>
    <property type="project" value="InterPro"/>
</dbReference>
<sequence>MTRLSIAPASADDARIGGFLDRQKRRVDAMPPGMCPLAQQLTLLEEGALQTCGKCVPCRDGLPQLAGMLRHLVDCQADAAEVERMRALAEMVRDTSDCAIGYESANALLEGLDAFAAEVESHVSKHECQRSVGQSVPCETFCPAHVNVPAYIALVAQGDYAGAVQMIRKDNPFPTACGLVCEHPCEQRCRRTLIDAPLNIRGIKEFACEHARADQVPVPKRLPATGRRVAVVGGGPSGLTCAYFASLMGHDVDVFEGRKQLGGMIRYGIPAYRFPRERLDEDIRGILAVGGITVHTESPVDAARMAQLSADYDAVYVAIGAQTGKGLRIDGTDAEGVFSAVDLLGRIGDGDYPDFTGKKVAVIGGGNVAMDCCRTAVRAGAEEVSVVYRRRISDMTALPAEIESAIAEGVEMITLQAPAAIEKDEQGRCYALLTNPQMIGPVKRGRPAPVAADKPQMRIPADVVLIAVGQNIVSAPFEEFGMAAEWGEFKADELLHAQMDAEVLAARGADASVGANVFVGGDCQTGPASAIKAIAAGKVAARNIDHMLGFNHTLDCGVAVPPAQPNDRAAYGRVEVLERPARERKNDFDAVEVPMSTEEAMQECGRCLRCDHFGAGACEGGRIQYA</sequence>
<dbReference type="InterPro" id="IPR023753">
    <property type="entry name" value="FAD/NAD-binding_dom"/>
</dbReference>
<dbReference type="InterPro" id="IPR019575">
    <property type="entry name" value="Nuop51_4Fe4S-bd"/>
</dbReference>
<dbReference type="InterPro" id="IPR009051">
    <property type="entry name" value="Helical_ferredxn"/>
</dbReference>
<dbReference type="RefSeq" id="WP_114620885.1">
    <property type="nucleotide sequence ID" value="NZ_PPTP01000006.1"/>
</dbReference>
<dbReference type="SUPFAM" id="SSF51971">
    <property type="entry name" value="Nucleotide-binding domain"/>
    <property type="match status" value="1"/>
</dbReference>
<gene>
    <name evidence="2" type="ORF">C1880_07215</name>
</gene>
<dbReference type="OrthoDB" id="9803192at2"/>
<comment type="caution">
    <text evidence="2">The sequence shown here is derived from an EMBL/GenBank/DDBJ whole genome shotgun (WGS) entry which is preliminary data.</text>
</comment>
<dbReference type="AlphaFoldDB" id="A0A369L557"/>
<dbReference type="Proteomes" id="UP000253792">
    <property type="component" value="Unassembled WGS sequence"/>
</dbReference>
<dbReference type="SMART" id="SM00928">
    <property type="entry name" value="NADH_4Fe-4S"/>
    <property type="match status" value="1"/>
</dbReference>
<dbReference type="InterPro" id="IPR037207">
    <property type="entry name" value="Nuop51_4Fe4S-bd_sf"/>
</dbReference>
<dbReference type="InterPro" id="IPR036188">
    <property type="entry name" value="FAD/NAD-bd_sf"/>
</dbReference>